<feature type="active site" evidence="10 11">
    <location>
        <position position="143"/>
    </location>
</feature>
<evidence type="ECO:0000256" key="7">
    <source>
        <dbReference type="ARBA" id="ARBA00023239"/>
    </source>
</evidence>
<comment type="similarity">
    <text evidence="3 10">Belongs to the PEPCase type 1 family.</text>
</comment>
<comment type="catalytic activity">
    <reaction evidence="9 10">
        <text>oxaloacetate + phosphate = phosphoenolpyruvate + hydrogencarbonate</text>
        <dbReference type="Rhea" id="RHEA:28370"/>
        <dbReference type="ChEBI" id="CHEBI:16452"/>
        <dbReference type="ChEBI" id="CHEBI:17544"/>
        <dbReference type="ChEBI" id="CHEBI:43474"/>
        <dbReference type="ChEBI" id="CHEBI:58702"/>
        <dbReference type="EC" id="4.1.1.31"/>
    </reaction>
</comment>
<evidence type="ECO:0000256" key="10">
    <source>
        <dbReference type="HAMAP-Rule" id="MF_00595"/>
    </source>
</evidence>
<dbReference type="Proteomes" id="UP000502297">
    <property type="component" value="Chromosome"/>
</dbReference>
<dbReference type="PROSITE" id="PS00393">
    <property type="entry name" value="PEPCASE_2"/>
    <property type="match status" value="1"/>
</dbReference>
<dbReference type="NCBIfam" id="NF000584">
    <property type="entry name" value="PRK00009.1"/>
    <property type="match status" value="1"/>
</dbReference>
<comment type="cofactor">
    <cofactor evidence="1 10">
        <name>Mg(2+)</name>
        <dbReference type="ChEBI" id="CHEBI:18420"/>
    </cofactor>
</comment>
<protein>
    <recommendedName>
        <fullName evidence="5 10">Phosphoenolpyruvate carboxylase</fullName>
        <shortName evidence="10">PEPC</shortName>
        <shortName evidence="10">PEPCase</shortName>
        <ecNumber evidence="4 10">4.1.1.31</ecNumber>
    </recommendedName>
</protein>
<accession>A0A6G8RRG9</accession>
<keyword evidence="6 10" id="KW-0460">Magnesium</keyword>
<sequence length="896" mass="102433">MIQQIDAPLREDVRLLGNLLGDTLKEQAGQDLFNQVEQIRALAKGARDGKVEAEKELEQLFLSLEDNEILPLTRAFSHFLNFANIAEQYHVVRSRRQNEFDLDAPSPNVLDHLFEKFKDRDISAETLYQQICELSIELVLTAHPTEVSRRTLIQKYDGINDCLSKFDQQKLTPKQREHNLAHLKELICSAWQTDEIRHNRPTPIDEAKWGFTTIEQTLWNAIPKFIRELSELVESQCDKALPLNIAPIRFASWMGGDRDGNPNVTHNVTQEVLWLSRWKAADLYLRDIEDLRWELSIQHCSPELSEAIGYDHPEPYREYLRTTRERLKITRAWLSAKLQGQHSDVDRSLIIHHKDELLQPLLLCYRSLIDSNLPEIANGKLLDFIYRINCFGIELLKLDIRQESGRHRQAISAITEYLGLGNFETWTEQARQNFLIQELQSKRPLLPKHFHEPTGSLIEHPDVQEVFATMRTLAEQPKESLGAYIISMAEYPSDVLAVLLLQKEAGIQHPLRVVPLFETLKDLDGAADTMNTLFNMHWYKQHIQGKHEVMIGYSDSAKDAGFMSANWAQYRAQEELTAVAKRHAVQLTLFHGRGGSISRGGAPTQQALFSQPPGSISGAIRVTEQGEMIRFKFGLEEIALQNLEIYTAATLEATLLPPPEPKQEWRDLMHKMTDSSVQVYRKTVRENPHFVKYLRTVTPELELQMLPLGSRPAKRKVSGGIESLRAIPWVFAWTQIRLMLPAWLGTGAAINQVIGEGYKAQLDEMLQQWPYFQTLIDMLEMVLSKSDSNIALYYESHLTDDEDLKVLGAELRQRLHDAVQTLLAMKGESKLLSSNDVLDQSMKVRKPYLLPLHLLQAELMKRRREYLSQGNVEQTAVDHALMVSIAGIAAGLRNTG</sequence>
<evidence type="ECO:0000313" key="13">
    <source>
        <dbReference type="EMBL" id="QIO04516.1"/>
    </source>
</evidence>
<dbReference type="PANTHER" id="PTHR30523:SF6">
    <property type="entry name" value="PHOSPHOENOLPYRUVATE CARBOXYLASE"/>
    <property type="match status" value="1"/>
</dbReference>
<dbReference type="HAMAP" id="MF_00595">
    <property type="entry name" value="PEPcase_type1"/>
    <property type="match status" value="1"/>
</dbReference>
<dbReference type="GO" id="GO:0000287">
    <property type="term" value="F:magnesium ion binding"/>
    <property type="evidence" value="ECO:0007669"/>
    <property type="project" value="UniProtKB-UniRule"/>
</dbReference>
<dbReference type="PRINTS" id="PR00150">
    <property type="entry name" value="PEPCARBXLASE"/>
</dbReference>
<feature type="active site" evidence="10 12">
    <location>
        <position position="558"/>
    </location>
</feature>
<comment type="function">
    <text evidence="2 10">Forms oxaloacetate, a four-carbon dicarboxylic acid source for the tricarboxylic acid cycle.</text>
</comment>
<evidence type="ECO:0000256" key="11">
    <source>
        <dbReference type="PROSITE-ProRule" id="PRU10111"/>
    </source>
</evidence>
<evidence type="ECO:0000256" key="8">
    <source>
        <dbReference type="ARBA" id="ARBA00023300"/>
    </source>
</evidence>
<dbReference type="InterPro" id="IPR021135">
    <property type="entry name" value="PEP_COase"/>
</dbReference>
<dbReference type="RefSeq" id="WP_166012912.1">
    <property type="nucleotide sequence ID" value="NZ_CP049801.1"/>
</dbReference>
<dbReference type="GO" id="GO:0006099">
    <property type="term" value="P:tricarboxylic acid cycle"/>
    <property type="evidence" value="ECO:0007669"/>
    <property type="project" value="InterPro"/>
</dbReference>
<dbReference type="Pfam" id="PF00311">
    <property type="entry name" value="PEPcase"/>
    <property type="match status" value="1"/>
</dbReference>
<keyword evidence="13" id="KW-0670">Pyruvate</keyword>
<keyword evidence="7 10" id="KW-0456">Lyase</keyword>
<evidence type="ECO:0000256" key="6">
    <source>
        <dbReference type="ARBA" id="ARBA00022842"/>
    </source>
</evidence>
<dbReference type="SUPFAM" id="SSF51621">
    <property type="entry name" value="Phosphoenolpyruvate/pyruvate domain"/>
    <property type="match status" value="1"/>
</dbReference>
<evidence type="ECO:0000313" key="14">
    <source>
        <dbReference type="Proteomes" id="UP000502297"/>
    </source>
</evidence>
<keyword evidence="14" id="KW-1185">Reference proteome</keyword>
<comment type="subunit">
    <text evidence="10">Homotetramer.</text>
</comment>
<dbReference type="GO" id="GO:0015977">
    <property type="term" value="P:carbon fixation"/>
    <property type="evidence" value="ECO:0007669"/>
    <property type="project" value="UniProtKB-UniRule"/>
</dbReference>
<dbReference type="PANTHER" id="PTHR30523">
    <property type="entry name" value="PHOSPHOENOLPYRUVATE CARBOXYLASE"/>
    <property type="match status" value="1"/>
</dbReference>
<dbReference type="InterPro" id="IPR033129">
    <property type="entry name" value="PEPCASE_His_AS"/>
</dbReference>
<evidence type="ECO:0000256" key="3">
    <source>
        <dbReference type="ARBA" id="ARBA00008346"/>
    </source>
</evidence>
<evidence type="ECO:0000256" key="9">
    <source>
        <dbReference type="ARBA" id="ARBA00048995"/>
    </source>
</evidence>
<dbReference type="EMBL" id="CP049801">
    <property type="protein sequence ID" value="QIO04516.1"/>
    <property type="molecule type" value="Genomic_DNA"/>
</dbReference>
<dbReference type="GO" id="GO:0006107">
    <property type="term" value="P:oxaloacetate metabolic process"/>
    <property type="evidence" value="ECO:0007669"/>
    <property type="project" value="UniProtKB-UniRule"/>
</dbReference>
<evidence type="ECO:0000256" key="12">
    <source>
        <dbReference type="PROSITE-ProRule" id="PRU10112"/>
    </source>
</evidence>
<dbReference type="Gene3D" id="1.20.1440.90">
    <property type="entry name" value="Phosphoenolpyruvate/pyruvate domain"/>
    <property type="match status" value="1"/>
</dbReference>
<gene>
    <name evidence="10 13" type="primary">ppc</name>
    <name evidence="13" type="ORF">G8E00_00360</name>
</gene>
<evidence type="ECO:0000256" key="1">
    <source>
        <dbReference type="ARBA" id="ARBA00001946"/>
    </source>
</evidence>
<evidence type="ECO:0000256" key="2">
    <source>
        <dbReference type="ARBA" id="ARBA00003670"/>
    </source>
</evidence>
<dbReference type="InterPro" id="IPR015813">
    <property type="entry name" value="Pyrv/PenolPyrv_kinase-like_dom"/>
</dbReference>
<dbReference type="AlphaFoldDB" id="A0A6G8RRG9"/>
<organism evidence="13 14">
    <name type="scientific">Acinetobacter shaoyimingii</name>
    <dbReference type="NCBI Taxonomy" id="2715164"/>
    <lineage>
        <taxon>Bacteria</taxon>
        <taxon>Pseudomonadati</taxon>
        <taxon>Pseudomonadota</taxon>
        <taxon>Gammaproteobacteria</taxon>
        <taxon>Moraxellales</taxon>
        <taxon>Moraxellaceae</taxon>
        <taxon>Acinetobacter</taxon>
    </lineage>
</organism>
<proteinExistence type="inferred from homology"/>
<dbReference type="PROSITE" id="PS00781">
    <property type="entry name" value="PEPCASE_1"/>
    <property type="match status" value="1"/>
</dbReference>
<evidence type="ECO:0000256" key="4">
    <source>
        <dbReference type="ARBA" id="ARBA00012305"/>
    </source>
</evidence>
<dbReference type="GO" id="GO:0008964">
    <property type="term" value="F:phosphoenolpyruvate carboxylase activity"/>
    <property type="evidence" value="ECO:0007669"/>
    <property type="project" value="UniProtKB-UniRule"/>
</dbReference>
<keyword evidence="8 10" id="KW-0120">Carbon dioxide fixation</keyword>
<dbReference type="EC" id="4.1.1.31" evidence="4 10"/>
<dbReference type="GO" id="GO:0005829">
    <property type="term" value="C:cytosol"/>
    <property type="evidence" value="ECO:0007669"/>
    <property type="project" value="TreeGrafter"/>
</dbReference>
<dbReference type="KEGG" id="asha:G8E00_00360"/>
<evidence type="ECO:0000256" key="5">
    <source>
        <dbReference type="ARBA" id="ARBA00022419"/>
    </source>
</evidence>
<dbReference type="InterPro" id="IPR022805">
    <property type="entry name" value="PEP_COase_bac/pln-type"/>
</dbReference>
<name>A0A6G8RRG9_9GAMM</name>
<dbReference type="InterPro" id="IPR018129">
    <property type="entry name" value="PEP_COase_Lys_AS"/>
</dbReference>
<reference evidence="13 14" key="1">
    <citation type="submission" date="2020-03" db="EMBL/GenBank/DDBJ databases">
        <authorList>
            <person name="Zhu W."/>
        </authorList>
    </citation>
    <scope>NUCLEOTIDE SEQUENCE [LARGE SCALE GENOMIC DNA]</scope>
    <source>
        <strain evidence="13 14">323-1</strain>
    </source>
</reference>